<evidence type="ECO:0000256" key="7">
    <source>
        <dbReference type="HAMAP-Rule" id="MF_00862"/>
    </source>
</evidence>
<keyword evidence="4 7" id="KW-0812">Transmembrane</keyword>
<organism evidence="10 11">
    <name type="scientific">Pseudohalioglobus sediminis</name>
    <dbReference type="NCBI Taxonomy" id="2606449"/>
    <lineage>
        <taxon>Bacteria</taxon>
        <taxon>Pseudomonadati</taxon>
        <taxon>Pseudomonadota</taxon>
        <taxon>Gammaproteobacteria</taxon>
        <taxon>Cellvibrionales</taxon>
        <taxon>Halieaceae</taxon>
        <taxon>Pseudohalioglobus</taxon>
    </lineage>
</organism>
<keyword evidence="6 7" id="KW-0472">Membrane</keyword>
<feature type="transmembrane region" description="Helical" evidence="7">
    <location>
        <begin position="284"/>
        <end position="303"/>
    </location>
</feature>
<dbReference type="Pfam" id="PF00361">
    <property type="entry name" value="Proton_antipo_M"/>
    <property type="match status" value="1"/>
</dbReference>
<dbReference type="GO" id="GO:0003954">
    <property type="term" value="F:NADH dehydrogenase activity"/>
    <property type="evidence" value="ECO:0007669"/>
    <property type="project" value="TreeGrafter"/>
</dbReference>
<feature type="transmembrane region" description="Helical" evidence="7">
    <location>
        <begin position="6"/>
        <end position="24"/>
    </location>
</feature>
<feature type="domain" description="NADH:quinone oxidoreductase/Mrp antiporter transmembrane" evidence="9">
    <location>
        <begin position="113"/>
        <end position="336"/>
    </location>
</feature>
<evidence type="ECO:0000256" key="3">
    <source>
        <dbReference type="ARBA" id="ARBA00022475"/>
    </source>
</evidence>
<evidence type="ECO:0000256" key="5">
    <source>
        <dbReference type="ARBA" id="ARBA00022989"/>
    </source>
</evidence>
<keyword evidence="11" id="KW-1185">Reference proteome</keyword>
<comment type="function">
    <text evidence="7">Part of an energy-coupled inorganic carbon pump.</text>
</comment>
<dbReference type="GO" id="GO:0042773">
    <property type="term" value="P:ATP synthesis coupled electron transport"/>
    <property type="evidence" value="ECO:0007669"/>
    <property type="project" value="InterPro"/>
</dbReference>
<dbReference type="PANTHER" id="PTHR42829:SF1">
    <property type="entry name" value="INORGANIC CARBON TRANSPORTER SUBUNIT DABB-RELATED"/>
    <property type="match status" value="1"/>
</dbReference>
<dbReference type="Proteomes" id="UP000323708">
    <property type="component" value="Unassembled WGS sequence"/>
</dbReference>
<evidence type="ECO:0000256" key="1">
    <source>
        <dbReference type="ARBA" id="ARBA00004127"/>
    </source>
</evidence>
<comment type="caution">
    <text evidence="10">The sequence shown here is derived from an EMBL/GenBank/DDBJ whole genome shotgun (WGS) entry which is preliminary data.</text>
</comment>
<feature type="transmembrane region" description="Helical" evidence="7">
    <location>
        <begin position="63"/>
        <end position="84"/>
    </location>
</feature>
<dbReference type="PANTHER" id="PTHR42829">
    <property type="entry name" value="NADH-UBIQUINONE OXIDOREDUCTASE CHAIN 5"/>
    <property type="match status" value="1"/>
</dbReference>
<dbReference type="EMBL" id="VTUX01000004">
    <property type="protein sequence ID" value="KAA1191859.1"/>
    <property type="molecule type" value="Genomic_DNA"/>
</dbReference>
<evidence type="ECO:0000313" key="10">
    <source>
        <dbReference type="EMBL" id="KAA1191859.1"/>
    </source>
</evidence>
<evidence type="ECO:0000313" key="11">
    <source>
        <dbReference type="Proteomes" id="UP000323708"/>
    </source>
</evidence>
<feature type="transmembrane region" description="Helical" evidence="7">
    <location>
        <begin position="408"/>
        <end position="430"/>
    </location>
</feature>
<keyword evidence="3 7" id="KW-1003">Cell membrane</keyword>
<feature type="transmembrane region" description="Helical" evidence="7">
    <location>
        <begin position="36"/>
        <end position="57"/>
    </location>
</feature>
<name>A0A5B0X173_9GAMM</name>
<comment type="subunit">
    <text evidence="7">Forms a complex with DabA.</text>
</comment>
<dbReference type="InterPro" id="IPR001750">
    <property type="entry name" value="ND/Mrp_TM"/>
</dbReference>
<evidence type="ECO:0000256" key="8">
    <source>
        <dbReference type="RuleBase" id="RU000320"/>
    </source>
</evidence>
<comment type="similarity">
    <text evidence="7">Belongs to the inorganic carbon transporter (TC 9.A.2) DabB family.</text>
</comment>
<feature type="transmembrane region" description="Helical" evidence="7">
    <location>
        <begin position="436"/>
        <end position="458"/>
    </location>
</feature>
<dbReference type="InterPro" id="IPR003945">
    <property type="entry name" value="NU5C-like"/>
</dbReference>
<dbReference type="GO" id="GO:0005886">
    <property type="term" value="C:plasma membrane"/>
    <property type="evidence" value="ECO:0007669"/>
    <property type="project" value="UniProtKB-SubCell"/>
</dbReference>
<feature type="transmembrane region" description="Helical" evidence="7">
    <location>
        <begin position="156"/>
        <end position="177"/>
    </location>
</feature>
<evidence type="ECO:0000256" key="4">
    <source>
        <dbReference type="ARBA" id="ARBA00022692"/>
    </source>
</evidence>
<accession>A0A5B0X173</accession>
<feature type="transmembrane region" description="Helical" evidence="7">
    <location>
        <begin position="96"/>
        <end position="112"/>
    </location>
</feature>
<keyword evidence="2 7" id="KW-0813">Transport</keyword>
<dbReference type="RefSeq" id="WP_149611295.1">
    <property type="nucleotide sequence ID" value="NZ_VTUX01000004.1"/>
</dbReference>
<dbReference type="GO" id="GO:0012505">
    <property type="term" value="C:endomembrane system"/>
    <property type="evidence" value="ECO:0007669"/>
    <property type="project" value="UniProtKB-SubCell"/>
</dbReference>
<protein>
    <recommendedName>
        <fullName evidence="7">Probable inorganic carbon transporter subunit DabB</fullName>
    </recommendedName>
</protein>
<comment type="subcellular location">
    <subcellularLocation>
        <location evidence="7">Cell membrane</location>
        <topology evidence="7">Multi-pass membrane protein</topology>
    </subcellularLocation>
    <subcellularLocation>
        <location evidence="1">Endomembrane system</location>
        <topology evidence="1">Multi-pass membrane protein</topology>
    </subcellularLocation>
    <subcellularLocation>
        <location evidence="8">Membrane</location>
        <topology evidence="8">Multi-pass membrane protein</topology>
    </subcellularLocation>
</comment>
<evidence type="ECO:0000256" key="2">
    <source>
        <dbReference type="ARBA" id="ARBA00022448"/>
    </source>
</evidence>
<feature type="transmembrane region" description="Helical" evidence="7">
    <location>
        <begin position="349"/>
        <end position="371"/>
    </location>
</feature>
<dbReference type="AlphaFoldDB" id="A0A5B0X173"/>
<sequence>MSQFLGIWLLPLIYAVGCAAVFITTRQHWHIARLTASAALVATAGAALLALVWAQLAPLAVDVLGLTVALLIAVLGWVIVNYSSRYLNGEPEQPRFVRAMLFTLAAVALLVVSKNLLVIVLAWAATSIGLHHLLTFYRERKAAQVVAHKKFLVSRLAEVCLAVALVLIFTATGTLSLSGIETHLASLDVLPVSLHVAALLFALAAILKAAQLPLHGWLIQVMEAPTPVSALLHAGIVNMGGFVLIRLADLVTMAPAAQAALVIVGSLTAVLAALVMLTRISIKVRLAWSTCAQMGFMLMEIGLGLYELALLHLVAHSLYKAFAFLSAGETVRQARSVDFLEPGTARTPLWYLGALLVSAALVVASAAVWQWLLPAMAVPPVALLIVALGLASLLWLEQGLTGGQFVRGVLRVLALTQLYLLWHLMFAGLAPAPASVASPLVAWVVACFAVLYCTQIWLRCYPQGRFARAFFPWAYCGFYLDETFTRLTFKIWPVTFTPLQAQTLANRYHHAQSGESL</sequence>
<proteinExistence type="inferred from homology"/>
<dbReference type="InterPro" id="IPR046396">
    <property type="entry name" value="Transporter_DabB"/>
</dbReference>
<dbReference type="GO" id="GO:0008137">
    <property type="term" value="F:NADH dehydrogenase (ubiquinone) activity"/>
    <property type="evidence" value="ECO:0007669"/>
    <property type="project" value="InterPro"/>
</dbReference>
<feature type="transmembrane region" description="Helical" evidence="7">
    <location>
        <begin position="254"/>
        <end position="277"/>
    </location>
</feature>
<evidence type="ECO:0000256" key="6">
    <source>
        <dbReference type="ARBA" id="ARBA00023136"/>
    </source>
</evidence>
<dbReference type="GO" id="GO:0015990">
    <property type="term" value="P:electron transport coupled proton transport"/>
    <property type="evidence" value="ECO:0007669"/>
    <property type="project" value="TreeGrafter"/>
</dbReference>
<keyword evidence="5 7" id="KW-1133">Transmembrane helix</keyword>
<evidence type="ECO:0000259" key="9">
    <source>
        <dbReference type="Pfam" id="PF00361"/>
    </source>
</evidence>
<dbReference type="PRINTS" id="PR01434">
    <property type="entry name" value="NADHDHGNASE5"/>
</dbReference>
<reference evidence="10 11" key="1">
    <citation type="submission" date="2019-09" db="EMBL/GenBank/DDBJ databases">
        <authorList>
            <person name="Chen X.-Y."/>
        </authorList>
    </citation>
    <scope>NUCLEOTIDE SEQUENCE [LARGE SCALE GENOMIC DNA]</scope>
    <source>
        <strain evidence="10 11">NY5</strain>
    </source>
</reference>
<feature type="transmembrane region" description="Helical" evidence="7">
    <location>
        <begin position="377"/>
        <end position="396"/>
    </location>
</feature>
<dbReference type="NCBIfam" id="NF006029">
    <property type="entry name" value="PRK08168.1"/>
    <property type="match status" value="1"/>
</dbReference>
<feature type="transmembrane region" description="Helical" evidence="7">
    <location>
        <begin position="189"/>
        <end position="207"/>
    </location>
</feature>
<feature type="transmembrane region" description="Helical" evidence="7">
    <location>
        <begin position="228"/>
        <end position="248"/>
    </location>
</feature>
<dbReference type="HAMAP" id="MF_00862">
    <property type="entry name" value="DabB"/>
    <property type="match status" value="1"/>
</dbReference>
<gene>
    <name evidence="7" type="primary">dabB</name>
    <name evidence="10" type="ORF">F0M18_10025</name>
</gene>